<reference evidence="6" key="1">
    <citation type="submission" date="2025-08" db="UniProtKB">
        <authorList>
            <consortium name="Ensembl"/>
        </authorList>
    </citation>
    <scope>IDENTIFICATION</scope>
</reference>
<keyword evidence="3" id="KW-1133">Transmembrane helix</keyword>
<keyword evidence="3" id="KW-0472">Membrane</keyword>
<keyword evidence="4" id="KW-0732">Signal</keyword>
<sequence length="488" mass="54831">MMSVCLTSGYLLLQAVLCGPHGILAPIKLLEWAGTLINKGMFFIIVPQCIAVSSVLRMASNNSGYQCQYGDNFCAIRVYEQEVIVVPIVLLLSFLVTLVFLLLLRFCPEKVNRLRRRSHTNSLQRQRSRREQQGIDAPIGLNPLEHETISLDGPTYSTFILSPQPDPTPQPVLPELPRQRLPESFNKISTLPFTFSLNTDECVSLYRAKMDDRDVVLRVLNDSASASERQNFQGFTSFLWQLGSHPFLPAVLGTVTLRAPLITVVEELPNRDLLGFLWRCRQDNVTHEAPCDLTEKRIFTMATQVASALDHLHRKDVVHGNLGARSVLVGRDLTVKLWGLGTAYKKTQAIPPPNNSGIKKWQAPEVLARRSASTHSDIWSFGILLYEMVTLGDAPFADVAVNELLQQLQRGRTLKRPAHCPSSLYSIMKACCQWKEQDRPSLAELNRKLQSGEKSANDRAVLRVPEPINIERYLQEAGYVEDNSYSVL</sequence>
<dbReference type="GO" id="GO:0043235">
    <property type="term" value="C:receptor complex"/>
    <property type="evidence" value="ECO:0007669"/>
    <property type="project" value="TreeGrafter"/>
</dbReference>
<dbReference type="Ensembl" id="ENSPKIT00000034524.1">
    <property type="protein sequence ID" value="ENSPKIP00000010392.1"/>
    <property type="gene ID" value="ENSPKIG00000025125.1"/>
</dbReference>
<evidence type="ECO:0000259" key="5">
    <source>
        <dbReference type="PROSITE" id="PS50011"/>
    </source>
</evidence>
<dbReference type="GeneTree" id="ENSGT00940000157871"/>
<organism evidence="6 7">
    <name type="scientific">Paramormyrops kingsleyae</name>
    <dbReference type="NCBI Taxonomy" id="1676925"/>
    <lineage>
        <taxon>Eukaryota</taxon>
        <taxon>Metazoa</taxon>
        <taxon>Chordata</taxon>
        <taxon>Craniata</taxon>
        <taxon>Vertebrata</taxon>
        <taxon>Euteleostomi</taxon>
        <taxon>Actinopterygii</taxon>
        <taxon>Neopterygii</taxon>
        <taxon>Teleostei</taxon>
        <taxon>Osteoglossocephala</taxon>
        <taxon>Osteoglossomorpha</taxon>
        <taxon>Osteoglossiformes</taxon>
        <taxon>Mormyridae</taxon>
        <taxon>Paramormyrops</taxon>
    </lineage>
</organism>
<dbReference type="InterPro" id="IPR001245">
    <property type="entry name" value="Ser-Thr/Tyr_kinase_cat_dom"/>
</dbReference>
<dbReference type="SUPFAM" id="SSF56112">
    <property type="entry name" value="Protein kinase-like (PK-like)"/>
    <property type="match status" value="1"/>
</dbReference>
<dbReference type="GO" id="GO:0004714">
    <property type="term" value="F:transmembrane receptor protein tyrosine kinase activity"/>
    <property type="evidence" value="ECO:0007669"/>
    <property type="project" value="TreeGrafter"/>
</dbReference>
<dbReference type="Pfam" id="PF07714">
    <property type="entry name" value="PK_Tyr_Ser-Thr"/>
    <property type="match status" value="1"/>
</dbReference>
<evidence type="ECO:0000256" key="2">
    <source>
        <dbReference type="ARBA" id="ARBA00022840"/>
    </source>
</evidence>
<keyword evidence="2" id="KW-0067">ATP-binding</keyword>
<keyword evidence="7" id="KW-1185">Reference proteome</keyword>
<evidence type="ECO:0000256" key="1">
    <source>
        <dbReference type="ARBA" id="ARBA00022741"/>
    </source>
</evidence>
<keyword evidence="3" id="KW-0812">Transmembrane</keyword>
<dbReference type="Gene3D" id="1.10.510.10">
    <property type="entry name" value="Transferase(Phosphotransferase) domain 1"/>
    <property type="match status" value="1"/>
</dbReference>
<dbReference type="AlphaFoldDB" id="A0A3B3QUV2"/>
<dbReference type="Proteomes" id="UP000261540">
    <property type="component" value="Unplaced"/>
</dbReference>
<dbReference type="GO" id="GO:0007169">
    <property type="term" value="P:cell surface receptor protein tyrosine kinase signaling pathway"/>
    <property type="evidence" value="ECO:0007669"/>
    <property type="project" value="TreeGrafter"/>
</dbReference>
<protein>
    <submittedName>
        <fullName evidence="6">Serine/threonine/tyrosine kinase 1b</fullName>
    </submittedName>
</protein>
<dbReference type="PROSITE" id="PS50011">
    <property type="entry name" value="PROTEIN_KINASE_DOM"/>
    <property type="match status" value="1"/>
</dbReference>
<evidence type="ECO:0000313" key="6">
    <source>
        <dbReference type="Ensembl" id="ENSPKIP00000010392.1"/>
    </source>
</evidence>
<dbReference type="STRING" id="1676925.ENSPKIP00000010392"/>
<dbReference type="InterPro" id="IPR050122">
    <property type="entry name" value="RTK"/>
</dbReference>
<dbReference type="InterPro" id="IPR011009">
    <property type="entry name" value="Kinase-like_dom_sf"/>
</dbReference>
<feature type="domain" description="Protein kinase" evidence="5">
    <location>
        <begin position="191"/>
        <end position="449"/>
    </location>
</feature>
<proteinExistence type="predicted"/>
<feature type="signal peptide" evidence="4">
    <location>
        <begin position="1"/>
        <end position="18"/>
    </location>
</feature>
<dbReference type="PANTHER" id="PTHR24416">
    <property type="entry name" value="TYROSINE-PROTEIN KINASE RECEPTOR"/>
    <property type="match status" value="1"/>
</dbReference>
<name>A0A3B3QUV2_9TELE</name>
<dbReference type="GO" id="GO:0005886">
    <property type="term" value="C:plasma membrane"/>
    <property type="evidence" value="ECO:0007669"/>
    <property type="project" value="TreeGrafter"/>
</dbReference>
<evidence type="ECO:0000313" key="7">
    <source>
        <dbReference type="Proteomes" id="UP000261540"/>
    </source>
</evidence>
<dbReference type="PRINTS" id="PR00109">
    <property type="entry name" value="TYRKINASE"/>
</dbReference>
<dbReference type="InterPro" id="IPR000719">
    <property type="entry name" value="Prot_kinase_dom"/>
</dbReference>
<reference evidence="6" key="2">
    <citation type="submission" date="2025-09" db="UniProtKB">
        <authorList>
            <consortium name="Ensembl"/>
        </authorList>
    </citation>
    <scope>IDENTIFICATION</scope>
</reference>
<feature type="transmembrane region" description="Helical" evidence="3">
    <location>
        <begin position="84"/>
        <end position="107"/>
    </location>
</feature>
<dbReference type="GO" id="GO:0005524">
    <property type="term" value="F:ATP binding"/>
    <property type="evidence" value="ECO:0007669"/>
    <property type="project" value="UniProtKB-KW"/>
</dbReference>
<accession>A0A3B3QUV2</accession>
<evidence type="ECO:0000256" key="3">
    <source>
        <dbReference type="SAM" id="Phobius"/>
    </source>
</evidence>
<keyword evidence="1" id="KW-0547">Nucleotide-binding</keyword>
<evidence type="ECO:0000256" key="4">
    <source>
        <dbReference type="SAM" id="SignalP"/>
    </source>
</evidence>
<feature type="chain" id="PRO_5017241671" evidence="4">
    <location>
        <begin position="19"/>
        <end position="488"/>
    </location>
</feature>
<dbReference type="PANTHER" id="PTHR24416:SF631">
    <property type="entry name" value="SERINE_THREONINE_TYROSINE KINASE 1"/>
    <property type="match status" value="1"/>
</dbReference>